<dbReference type="NCBIfam" id="TIGR02532">
    <property type="entry name" value="IV_pilin_GFxxxE"/>
    <property type="match status" value="1"/>
</dbReference>
<organism evidence="2 3">
    <name type="scientific">Kribbella pittospori</name>
    <dbReference type="NCBI Taxonomy" id="722689"/>
    <lineage>
        <taxon>Bacteria</taxon>
        <taxon>Bacillati</taxon>
        <taxon>Actinomycetota</taxon>
        <taxon>Actinomycetes</taxon>
        <taxon>Propionibacteriales</taxon>
        <taxon>Kribbellaceae</taxon>
        <taxon>Kribbella</taxon>
    </lineage>
</organism>
<evidence type="ECO:0000313" key="3">
    <source>
        <dbReference type="Proteomes" id="UP000291144"/>
    </source>
</evidence>
<gene>
    <name evidence="2" type="ORF">E0H73_20595</name>
</gene>
<dbReference type="EMBL" id="SJKB01000006">
    <property type="protein sequence ID" value="TCC60339.1"/>
    <property type="molecule type" value="Genomic_DNA"/>
</dbReference>
<dbReference type="AlphaFoldDB" id="A0A4R0KJG4"/>
<evidence type="ECO:0000256" key="1">
    <source>
        <dbReference type="SAM" id="Phobius"/>
    </source>
</evidence>
<evidence type="ECO:0000313" key="2">
    <source>
        <dbReference type="EMBL" id="TCC60339.1"/>
    </source>
</evidence>
<keyword evidence="1" id="KW-1133">Transmembrane helix</keyword>
<dbReference type="InterPro" id="IPR012902">
    <property type="entry name" value="N_methyl_site"/>
</dbReference>
<proteinExistence type="predicted"/>
<dbReference type="SUPFAM" id="SSF54523">
    <property type="entry name" value="Pili subunits"/>
    <property type="match status" value="1"/>
</dbReference>
<reference evidence="2 3" key="1">
    <citation type="submission" date="2019-02" db="EMBL/GenBank/DDBJ databases">
        <title>Kribbella capetownensis sp. nov. and Kribbella speibonae sp. nov., isolated from soil.</title>
        <authorList>
            <person name="Curtis S.M."/>
            <person name="Norton I."/>
            <person name="Everest G.J."/>
            <person name="Meyers P.R."/>
        </authorList>
    </citation>
    <scope>NUCLEOTIDE SEQUENCE [LARGE SCALE GENOMIC DNA]</scope>
    <source>
        <strain evidence="2 3">NRRL B-24813</strain>
    </source>
</reference>
<accession>A0A4R0KJG4</accession>
<dbReference type="Proteomes" id="UP000291144">
    <property type="component" value="Unassembled WGS sequence"/>
</dbReference>
<dbReference type="InterPro" id="IPR045584">
    <property type="entry name" value="Pilin-like"/>
</dbReference>
<name>A0A4R0KJG4_9ACTN</name>
<sequence>MKRAEQEQGFTLIEMLVAIVIIGIVMVPLSNVLIGFLRTDGTASARLDESHDAQIAATYWAQDVASIGIRQPYDLGTKTFPLAQSVNVSFPCSTPAGSSTVVTLGWDELDAAGTPSAVRVAYVRTGTDLVRLRCDGGSLTSTATLAHNLNGAPAVTCSTSCTGSGSAVPQTITLTFDISDPSGKGQPYSLTLAGQRRQS</sequence>
<protein>
    <submittedName>
        <fullName evidence="2">Type II secretion system protein</fullName>
    </submittedName>
</protein>
<keyword evidence="3" id="KW-1185">Reference proteome</keyword>
<keyword evidence="1" id="KW-0812">Transmembrane</keyword>
<dbReference type="OrthoDB" id="3783984at2"/>
<dbReference type="RefSeq" id="WP_131358793.1">
    <property type="nucleotide sequence ID" value="NZ_SJKB01000006.1"/>
</dbReference>
<keyword evidence="1" id="KW-0472">Membrane</keyword>
<feature type="transmembrane region" description="Helical" evidence="1">
    <location>
        <begin position="12"/>
        <end position="37"/>
    </location>
</feature>
<comment type="caution">
    <text evidence="2">The sequence shown here is derived from an EMBL/GenBank/DDBJ whole genome shotgun (WGS) entry which is preliminary data.</text>
</comment>
<dbReference type="Pfam" id="PF07963">
    <property type="entry name" value="N_methyl"/>
    <property type="match status" value="1"/>
</dbReference>